<protein>
    <submittedName>
        <fullName evidence="2">Uncharacterized protein</fullName>
    </submittedName>
</protein>
<feature type="region of interest" description="Disordered" evidence="1">
    <location>
        <begin position="1"/>
        <end position="23"/>
    </location>
</feature>
<gene>
    <name evidence="2" type="ORF">FEAC_05670</name>
</gene>
<reference evidence="2 3" key="1">
    <citation type="submission" date="2015-01" db="EMBL/GenBank/DDBJ databases">
        <title>Draft genome of the acidophilic iron oxidizer Ferrimicrobium acidiphilum strain T23.</title>
        <authorList>
            <person name="Poehlein A."/>
            <person name="Eisen S."/>
            <person name="Schloemann M."/>
            <person name="Johnson B.D."/>
            <person name="Daniel R."/>
            <person name="Muehling M."/>
        </authorList>
    </citation>
    <scope>NUCLEOTIDE SEQUENCE [LARGE SCALE GENOMIC DNA]</scope>
    <source>
        <strain evidence="2 3">T23</strain>
    </source>
</reference>
<name>A0A0D8FX24_9ACTN</name>
<comment type="caution">
    <text evidence="2">The sequence shown here is derived from an EMBL/GenBank/DDBJ whole genome shotgun (WGS) entry which is preliminary data.</text>
</comment>
<dbReference type="EMBL" id="JXUW01000003">
    <property type="protein sequence ID" value="KJE77818.1"/>
    <property type="molecule type" value="Genomic_DNA"/>
</dbReference>
<accession>A0A0D8FX24</accession>
<proteinExistence type="predicted"/>
<evidence type="ECO:0000313" key="2">
    <source>
        <dbReference type="EMBL" id="KJE77818.1"/>
    </source>
</evidence>
<evidence type="ECO:0000313" key="3">
    <source>
        <dbReference type="Proteomes" id="UP000032336"/>
    </source>
</evidence>
<organism evidence="2 3">
    <name type="scientific">Ferrimicrobium acidiphilum DSM 19497</name>
    <dbReference type="NCBI Taxonomy" id="1121877"/>
    <lineage>
        <taxon>Bacteria</taxon>
        <taxon>Bacillati</taxon>
        <taxon>Actinomycetota</taxon>
        <taxon>Acidimicrobiia</taxon>
        <taxon>Acidimicrobiales</taxon>
        <taxon>Acidimicrobiaceae</taxon>
        <taxon>Ferrimicrobium</taxon>
    </lineage>
</organism>
<keyword evidence="3" id="KW-1185">Reference proteome</keyword>
<evidence type="ECO:0000256" key="1">
    <source>
        <dbReference type="SAM" id="MobiDB-lite"/>
    </source>
</evidence>
<sequence>MILGGHVPITNRLQSRPDSRLTESGTAIRGLCCLQGQEGRAIIDADFFTQLVPYPAYHASRNTMATI</sequence>
<dbReference type="Proteomes" id="UP000032336">
    <property type="component" value="Unassembled WGS sequence"/>
</dbReference>
<dbReference type="AlphaFoldDB" id="A0A0D8FX24"/>